<sequence length="96" mass="11497">MGCGFYKASKALLKREDLIELQKYPEELHEKRIKILQWMENDLGLKTKSIDRKKIKENEQLVYWQEAWQREQELVKHPSMVDSCESKMPCITLIDD</sequence>
<reference evidence="2" key="1">
    <citation type="submission" date="2021-02" db="EMBL/GenBank/DDBJ databases">
        <authorList>
            <person name="Nowell W R."/>
        </authorList>
    </citation>
    <scope>NUCLEOTIDE SEQUENCE</scope>
</reference>
<feature type="non-terminal residue" evidence="2">
    <location>
        <position position="96"/>
    </location>
</feature>
<proteinExistence type="predicted"/>
<keyword evidence="4" id="KW-1185">Reference proteome</keyword>
<dbReference type="Proteomes" id="UP000663873">
    <property type="component" value="Unassembled WGS sequence"/>
</dbReference>
<evidence type="ECO:0000313" key="1">
    <source>
        <dbReference type="EMBL" id="CAF4720342.1"/>
    </source>
</evidence>
<evidence type="ECO:0000313" key="4">
    <source>
        <dbReference type="Proteomes" id="UP000663873"/>
    </source>
</evidence>
<evidence type="ECO:0000313" key="3">
    <source>
        <dbReference type="Proteomes" id="UP000663848"/>
    </source>
</evidence>
<name>A0A821ZPQ1_9BILA</name>
<protein>
    <submittedName>
        <fullName evidence="2">Uncharacterized protein</fullName>
    </submittedName>
</protein>
<dbReference type="EMBL" id="CAJOBP010036754">
    <property type="protein sequence ID" value="CAF4720342.1"/>
    <property type="molecule type" value="Genomic_DNA"/>
</dbReference>
<organism evidence="2 3">
    <name type="scientific">Rotaria socialis</name>
    <dbReference type="NCBI Taxonomy" id="392032"/>
    <lineage>
        <taxon>Eukaryota</taxon>
        <taxon>Metazoa</taxon>
        <taxon>Spiralia</taxon>
        <taxon>Gnathifera</taxon>
        <taxon>Rotifera</taxon>
        <taxon>Eurotatoria</taxon>
        <taxon>Bdelloidea</taxon>
        <taxon>Philodinida</taxon>
        <taxon>Philodinidae</taxon>
        <taxon>Rotaria</taxon>
    </lineage>
</organism>
<dbReference type="Proteomes" id="UP000663848">
    <property type="component" value="Unassembled WGS sequence"/>
</dbReference>
<evidence type="ECO:0000313" key="2">
    <source>
        <dbReference type="EMBL" id="CAF4987111.1"/>
    </source>
</evidence>
<comment type="caution">
    <text evidence="2">The sequence shown here is derived from an EMBL/GenBank/DDBJ whole genome shotgun (WGS) entry which is preliminary data.</text>
</comment>
<dbReference type="AlphaFoldDB" id="A0A821ZPQ1"/>
<accession>A0A821ZPQ1</accession>
<gene>
    <name evidence="2" type="ORF">QYT958_LOCUS36724</name>
    <name evidence="1" type="ORF">UJA718_LOCUS37216</name>
</gene>
<dbReference type="EMBL" id="CAJOBR010029638">
    <property type="protein sequence ID" value="CAF4987111.1"/>
    <property type="molecule type" value="Genomic_DNA"/>
</dbReference>